<gene>
    <name evidence="2" type="ORF">E1298_38270</name>
</gene>
<dbReference type="EMBL" id="SMKU01000336">
    <property type="protein sequence ID" value="TDD68582.1"/>
    <property type="molecule type" value="Genomic_DNA"/>
</dbReference>
<evidence type="ECO:0000313" key="3">
    <source>
        <dbReference type="Proteomes" id="UP000294513"/>
    </source>
</evidence>
<name>A0A4R5AF56_9ACTN</name>
<evidence type="ECO:0000313" key="2">
    <source>
        <dbReference type="EMBL" id="TDD68582.1"/>
    </source>
</evidence>
<dbReference type="Proteomes" id="UP000294513">
    <property type="component" value="Unassembled WGS sequence"/>
</dbReference>
<dbReference type="RefSeq" id="WP_131902252.1">
    <property type="nucleotide sequence ID" value="NZ_SMKU01000336.1"/>
</dbReference>
<accession>A0A4R5AF56</accession>
<feature type="region of interest" description="Disordered" evidence="1">
    <location>
        <begin position="45"/>
        <end position="70"/>
    </location>
</feature>
<proteinExistence type="predicted"/>
<reference evidence="2 3" key="1">
    <citation type="submission" date="2019-03" db="EMBL/GenBank/DDBJ databases">
        <title>Draft genome sequences of novel Actinobacteria.</title>
        <authorList>
            <person name="Sahin N."/>
            <person name="Ay H."/>
            <person name="Saygin H."/>
        </authorList>
    </citation>
    <scope>NUCLEOTIDE SEQUENCE [LARGE SCALE GENOMIC DNA]</scope>
    <source>
        <strain evidence="2 3">H3C3</strain>
    </source>
</reference>
<protein>
    <submittedName>
        <fullName evidence="2">Uncharacterized protein</fullName>
    </submittedName>
</protein>
<evidence type="ECO:0000256" key="1">
    <source>
        <dbReference type="SAM" id="MobiDB-lite"/>
    </source>
</evidence>
<comment type="caution">
    <text evidence="2">The sequence shown here is derived from an EMBL/GenBank/DDBJ whole genome shotgun (WGS) entry which is preliminary data.</text>
</comment>
<feature type="compositionally biased region" description="Pro residues" evidence="1">
    <location>
        <begin position="51"/>
        <end position="60"/>
    </location>
</feature>
<dbReference type="AlphaFoldDB" id="A0A4R5AF56"/>
<organism evidence="2 3">
    <name type="scientific">Actinomadura rubrisoli</name>
    <dbReference type="NCBI Taxonomy" id="2530368"/>
    <lineage>
        <taxon>Bacteria</taxon>
        <taxon>Bacillati</taxon>
        <taxon>Actinomycetota</taxon>
        <taxon>Actinomycetes</taxon>
        <taxon>Streptosporangiales</taxon>
        <taxon>Thermomonosporaceae</taxon>
        <taxon>Actinomadura</taxon>
    </lineage>
</organism>
<sequence length="70" mass="7829">MTPYERTLAELLQLAANTVTPAPDGLVVIRARIAARRPWRRLIRRNGVPGMRPPGRPPATTPHAERTNRP</sequence>
<keyword evidence="3" id="KW-1185">Reference proteome</keyword>